<dbReference type="AlphaFoldDB" id="A0A2W5QC65"/>
<evidence type="ECO:0000313" key="1">
    <source>
        <dbReference type="EMBL" id="PZQ49010.1"/>
    </source>
</evidence>
<proteinExistence type="predicted"/>
<reference evidence="1 2" key="1">
    <citation type="submission" date="2017-08" db="EMBL/GenBank/DDBJ databases">
        <title>Infants hospitalized years apart are colonized by the same room-sourced microbial strains.</title>
        <authorList>
            <person name="Brooks B."/>
            <person name="Olm M.R."/>
            <person name="Firek B.A."/>
            <person name="Baker R."/>
            <person name="Thomas B.C."/>
            <person name="Morowitz M.J."/>
            <person name="Banfield J.F."/>
        </authorList>
    </citation>
    <scope>NUCLEOTIDE SEQUENCE [LARGE SCALE GENOMIC DNA]</scope>
    <source>
        <strain evidence="1">S2_005_002_R2_34</strain>
    </source>
</reference>
<accession>A0A2W5QC65</accession>
<protein>
    <submittedName>
        <fullName evidence="1">Uncharacterized protein</fullName>
    </submittedName>
</protein>
<name>A0A2W5QC65_RHOSU</name>
<sequence>MIELVFIACLNVNPAACEQKTLSYVEEGAGDPSGVCMRRAQPELAAWAGTHPAFHIASWTCADSDDRKVDI</sequence>
<dbReference type="Proteomes" id="UP000249185">
    <property type="component" value="Unassembled WGS sequence"/>
</dbReference>
<comment type="caution">
    <text evidence="1">The sequence shown here is derived from an EMBL/GenBank/DDBJ whole genome shotgun (WGS) entry which is preliminary data.</text>
</comment>
<evidence type="ECO:0000313" key="2">
    <source>
        <dbReference type="Proteomes" id="UP000249185"/>
    </source>
</evidence>
<dbReference type="EMBL" id="QFPW01000009">
    <property type="protein sequence ID" value="PZQ49010.1"/>
    <property type="molecule type" value="Genomic_DNA"/>
</dbReference>
<gene>
    <name evidence="1" type="ORF">DI556_12750</name>
</gene>
<organism evidence="1 2">
    <name type="scientific">Rhodovulum sulfidophilum</name>
    <name type="common">Rhodobacter sulfidophilus</name>
    <dbReference type="NCBI Taxonomy" id="35806"/>
    <lineage>
        <taxon>Bacteria</taxon>
        <taxon>Pseudomonadati</taxon>
        <taxon>Pseudomonadota</taxon>
        <taxon>Alphaproteobacteria</taxon>
        <taxon>Rhodobacterales</taxon>
        <taxon>Paracoccaceae</taxon>
        <taxon>Rhodovulum</taxon>
    </lineage>
</organism>